<evidence type="ECO:0000259" key="13">
    <source>
        <dbReference type="PROSITE" id="PS50259"/>
    </source>
</evidence>
<feature type="transmembrane region" description="Helical" evidence="12">
    <location>
        <begin position="1603"/>
        <end position="1621"/>
    </location>
</feature>
<dbReference type="Pfam" id="PF15627">
    <property type="entry name" value="CEP76-C2"/>
    <property type="match status" value="1"/>
</dbReference>
<evidence type="ECO:0000256" key="11">
    <source>
        <dbReference type="SAM" id="MobiDB-lite"/>
    </source>
</evidence>
<sequence length="2053" mass="228993">MDLGQDILWRSLINQVIADEKNAKKINKVLKCIPNADRNLASKEKALEVLRSAGIIDSILHVVLPNVPSAKEVNTPEFETIHSGKTSFSNGICDVEQKPPFTVGLVVEIFRGTAFIEHIGSYRDYILEEKGQVKSAVIIHLACGRYRDCSKPAPFTSEVNFGEEFCLPLTTDTEDNRSAGPQQILLENSTSAHHLHIVVVSREFDTGRTNLVASTVLDWRRHLFHGTNSAQTAGEQPWTAFFPLELKSVDPDSKMTAGILDLRLSIVWNLPDRLPDTQPSPSRGPKRTPPPPLPPQVVDVQFALESARASQREQNFTLYVRQWWQELTRIREGLISRRLIKLFAVDENSTNQFVCKFVRPLNAQRFVRTPTEAARFVSTIPCEPCRGVGGGPREQWCSTIALPSYRLASQLEAVTKRLKLTMVWRPIELYWGGGCPRDTNRVSHTSIVPIPPNRFLPSALAFLARNRGDVADHANLLCSLLLGFGLDAYVMIGTRRSCDSGADSADLNGSTSAKSYIWVAVFNVDSSVVLFWDAVSGRRHVQTVDSSCGDLNTNLYKTVDCVYNHNSFYANIQPSNDLASCSLRISDSSHWYPLPSDVISSVTTYSNLVPETLRGPVSNTAELGDRIVRELRTLVTNWRMARLHHESPNTWTWDEELCRMMSPVLAGFEADHLLACMALEAEMSSSTTCQLEARLNMAAIHNYVPEGYTFKAYPIQVGQSRKTSSTIDYDGSVMCYACRSTVYRDECCSQCLVQDGTNHKVDNVLRRGKDYEEFGCRVRKSRTPRLAIEKLVDPETKRNYQKQLLECLPDGTVSDINGHWGKISNALLKAGESACGTTQPTSSKHWISDRTVSFLETQRQIPPARHQVAHHPTPGESDCPRKPRSLVDPSPHPMNNSPLAGPALRTDDSVRHASVLRVASTRHTVPTSSGISRSVLKPRHPLYLAALNVRTLKQAGQQAALAFTLDSLGIDVCCVSETRIQDASTVIELTAPSVSTRFRLRTSVDPDAAAVGYGGSNAFVCVSLCVYHSSFHYGLPNGKWSVILNILHQHYSHLQHTGNNSSSYSCDLPDEDTVDFSVLLPVGEGYSATTTATIINLYRPERASLSCPVLYQNDYNFAFFKRWYILLYLFIKFVSGMRYLTMFPNPHFLRSFNSQCILYDINPATPSLLLKMMDTGNRIRLHSGLVTMCILCTFVPIGIYTAVPFNTASREDILRKFVNYVQSEKTFCFPDAWSPGSAQDSDESLSKGPVLTFHPLFTDVITPHSLMSSFHEDVKESIRIMRVINRLFHLPQGIPTNVMTELLNSYIQAAKPVTFRQTNDLTTSNVTSANQNVTSMLAIGLCKDSGLISYATSGTEVISPAVPKKVCAELKTAAKLHDLRSFTEETIYERFQMNWVANQCEQIAGRPAVIRVAVRPVEGTGKLHLFFELNMENFTLDQCKLNIHRCGATTRCVYKRYAPHAFAMDNYVCQCTEGFFWNNAENGFPAPFIHHQLQVVSGETIPAFQCRACPSGCSRCGDSEGRTCEATLDFNVLRAIPLAMQSFCITVCLLLGLTLLRLRRTRVIKAANWILMEILLLGAILLYLIVIVIYFPASDITCILVPWLRELGFSIMYGVLIVKIYRVLSAFQSRKAHRVHVRDKDILKFLGIFIVTTFTYMVAWTAVNLDYISSAPWNPRPEAQSSVVSMIRIGQYQVSRSTNEQKDTLNSTGLTVDDRNLTSSVAASMAPVESVTFEVCRALSWDIVVELSEFIILAVSIHYCRLVRTAPSEYNETLYISIALIIELTVSGIFNIVRHLIWYSVHPDHVFLLYFARSHITVTANLLLIFGPKVWFIYRPSSTVTGQGRSRASTTTPYTADATLASTGKLPLTLNGDLDIADVNLSDMDPEVIRRELKRLYTQIELYKTKAMRKDNPHISKRRGGRKQRRFSLQPFHKRHHGQTGSGNVPIMVEGEVGEYGWTGGRGGKGVCPKHGRHYMGFSQGATGSSARQGSYHVHSSIVHDEEVSRLSEESTNSVDDLNLSISMGPQGAGERSQQEARGSKGKTTSSEQPRPG</sequence>
<keyword evidence="6" id="KW-0297">G-protein coupled receptor</keyword>
<reference evidence="14 15" key="1">
    <citation type="submission" date="2013-11" db="EMBL/GenBank/DDBJ databases">
        <title>Opisthorchis viverrini - life in the bile duct.</title>
        <authorList>
            <person name="Young N.D."/>
            <person name="Nagarajan N."/>
            <person name="Lin S.J."/>
            <person name="Korhonen P.K."/>
            <person name="Jex A.R."/>
            <person name="Hall R.S."/>
            <person name="Safavi-Hemami H."/>
            <person name="Kaewkong W."/>
            <person name="Bertrand D."/>
            <person name="Gao S."/>
            <person name="Seet Q."/>
            <person name="Wongkham S."/>
            <person name="Teh B.T."/>
            <person name="Wongkham C."/>
            <person name="Intapan P.M."/>
            <person name="Maleewong W."/>
            <person name="Yang X."/>
            <person name="Hu M."/>
            <person name="Wang Z."/>
            <person name="Hofmann A."/>
            <person name="Sternberg P.W."/>
            <person name="Tan P."/>
            <person name="Wang J."/>
            <person name="Gasser R.B."/>
        </authorList>
    </citation>
    <scope>NUCLEOTIDE SEQUENCE [LARGE SCALE GENOMIC DNA]</scope>
</reference>
<dbReference type="RefSeq" id="XP_009172043.1">
    <property type="nucleotide sequence ID" value="XM_009173779.1"/>
</dbReference>
<name>A0A074ZLK4_OPIVI</name>
<feature type="domain" description="G-protein coupled receptors family 3 profile" evidence="13">
    <location>
        <begin position="1533"/>
        <end position="1833"/>
    </location>
</feature>
<feature type="transmembrane region" description="Helical" evidence="12">
    <location>
        <begin position="1570"/>
        <end position="1591"/>
    </location>
</feature>
<evidence type="ECO:0000256" key="3">
    <source>
        <dbReference type="ARBA" id="ARBA00022475"/>
    </source>
</evidence>
<keyword evidence="3" id="KW-1003">Cell membrane</keyword>
<evidence type="ECO:0000256" key="9">
    <source>
        <dbReference type="ARBA" id="ARBA00023180"/>
    </source>
</evidence>
<keyword evidence="10" id="KW-0807">Transducer</keyword>
<feature type="transmembrane region" description="Helical" evidence="12">
    <location>
        <begin position="1538"/>
        <end position="1558"/>
    </location>
</feature>
<evidence type="ECO:0000256" key="10">
    <source>
        <dbReference type="ARBA" id="ARBA00023224"/>
    </source>
</evidence>
<evidence type="ECO:0000256" key="1">
    <source>
        <dbReference type="ARBA" id="ARBA00004651"/>
    </source>
</evidence>
<feature type="transmembrane region" description="Helical" evidence="12">
    <location>
        <begin position="1774"/>
        <end position="1793"/>
    </location>
</feature>
<feature type="region of interest" description="Disordered" evidence="11">
    <location>
        <begin position="861"/>
        <end position="905"/>
    </location>
</feature>
<dbReference type="InterPro" id="IPR017978">
    <property type="entry name" value="GPCR_3_C"/>
</dbReference>
<evidence type="ECO:0000313" key="15">
    <source>
        <dbReference type="Proteomes" id="UP000054324"/>
    </source>
</evidence>
<dbReference type="GO" id="GO:0004930">
    <property type="term" value="F:G protein-coupled receptor activity"/>
    <property type="evidence" value="ECO:0007669"/>
    <property type="project" value="UniProtKB-KW"/>
</dbReference>
<evidence type="ECO:0000256" key="6">
    <source>
        <dbReference type="ARBA" id="ARBA00023040"/>
    </source>
</evidence>
<comment type="similarity">
    <text evidence="2">Belongs to the G-protein coupled receptor 3 family.</text>
</comment>
<evidence type="ECO:0000256" key="12">
    <source>
        <dbReference type="SAM" id="Phobius"/>
    </source>
</evidence>
<dbReference type="PROSITE" id="PS50259">
    <property type="entry name" value="G_PROTEIN_RECEP_F3_4"/>
    <property type="match status" value="1"/>
</dbReference>
<keyword evidence="8" id="KW-0675">Receptor</keyword>
<feature type="region of interest" description="Disordered" evidence="11">
    <location>
        <begin position="2001"/>
        <end position="2053"/>
    </location>
</feature>
<dbReference type="GeneID" id="20328632"/>
<dbReference type="Pfam" id="PF24656">
    <property type="entry name" value="CEPT76_peptidase"/>
    <property type="match status" value="1"/>
</dbReference>
<protein>
    <recommendedName>
        <fullName evidence="13">G-protein coupled receptors family 3 profile domain-containing protein</fullName>
    </recommendedName>
</protein>
<gene>
    <name evidence="14" type="ORF">T265_14466</name>
</gene>
<accession>A0A074ZLK4</accession>
<feature type="transmembrane region" description="Helical" evidence="12">
    <location>
        <begin position="1123"/>
        <end position="1141"/>
    </location>
</feature>
<evidence type="ECO:0000256" key="7">
    <source>
        <dbReference type="ARBA" id="ARBA00023136"/>
    </source>
</evidence>
<dbReference type="OrthoDB" id="5823771at2759"/>
<keyword evidence="7 12" id="KW-0472">Membrane</keyword>
<feature type="transmembrane region" description="Helical" evidence="12">
    <location>
        <begin position="1181"/>
        <end position="1203"/>
    </location>
</feature>
<dbReference type="PANTHER" id="PTHR32546">
    <property type="entry name" value="G-PROTEIN COUPLED RECEPTOR 158-RELATED"/>
    <property type="match status" value="1"/>
</dbReference>
<dbReference type="Proteomes" id="UP000054324">
    <property type="component" value="Unassembled WGS sequence"/>
</dbReference>
<keyword evidence="9" id="KW-0325">Glycoprotein</keyword>
<feature type="transmembrane region" description="Helical" evidence="12">
    <location>
        <begin position="1642"/>
        <end position="1663"/>
    </location>
</feature>
<keyword evidence="4 12" id="KW-0812">Transmembrane</keyword>
<dbReference type="KEGG" id="ovi:T265_14466"/>
<keyword evidence="5 12" id="KW-1133">Transmembrane helix</keyword>
<evidence type="ECO:0000256" key="5">
    <source>
        <dbReference type="ARBA" id="ARBA00022989"/>
    </source>
</evidence>
<evidence type="ECO:0000256" key="8">
    <source>
        <dbReference type="ARBA" id="ARBA00023170"/>
    </source>
</evidence>
<dbReference type="CTD" id="20328632"/>
<feature type="region of interest" description="Disordered" evidence="11">
    <location>
        <begin position="274"/>
        <end position="295"/>
    </location>
</feature>
<dbReference type="EMBL" id="KL596818">
    <property type="protein sequence ID" value="KER24230.1"/>
    <property type="molecule type" value="Genomic_DNA"/>
</dbReference>
<dbReference type="InterPro" id="IPR056288">
    <property type="entry name" value="CEP76_C"/>
</dbReference>
<dbReference type="InterPro" id="IPR043458">
    <property type="entry name" value="GPR158/179"/>
</dbReference>
<organism evidence="14 15">
    <name type="scientific">Opisthorchis viverrini</name>
    <name type="common">Southeast Asian liver fluke</name>
    <dbReference type="NCBI Taxonomy" id="6198"/>
    <lineage>
        <taxon>Eukaryota</taxon>
        <taxon>Metazoa</taxon>
        <taxon>Spiralia</taxon>
        <taxon>Lophotrochozoa</taxon>
        <taxon>Platyhelminthes</taxon>
        <taxon>Trematoda</taxon>
        <taxon>Digenea</taxon>
        <taxon>Opisthorchiida</taxon>
        <taxon>Opisthorchiata</taxon>
        <taxon>Opisthorchiidae</taxon>
        <taxon>Opisthorchis</taxon>
    </lineage>
</organism>
<dbReference type="Pfam" id="PF00003">
    <property type="entry name" value="7tm_3"/>
    <property type="match status" value="1"/>
</dbReference>
<feature type="compositionally biased region" description="Polar residues" evidence="11">
    <location>
        <begin position="2010"/>
        <end position="2024"/>
    </location>
</feature>
<dbReference type="CDD" id="cd15293">
    <property type="entry name" value="7tmC_GPR158-like"/>
    <property type="match status" value="1"/>
</dbReference>
<evidence type="ECO:0000256" key="4">
    <source>
        <dbReference type="ARBA" id="ARBA00022692"/>
    </source>
</evidence>
<dbReference type="STRING" id="6198.A0A074ZLK4"/>
<evidence type="ECO:0000256" key="2">
    <source>
        <dbReference type="ARBA" id="ARBA00007242"/>
    </source>
</evidence>
<dbReference type="GO" id="GO:0005886">
    <property type="term" value="C:plasma membrane"/>
    <property type="evidence" value="ECO:0007669"/>
    <property type="project" value="UniProtKB-SubCell"/>
</dbReference>
<dbReference type="Pfam" id="PF24652">
    <property type="entry name" value="CEP76_C"/>
    <property type="match status" value="1"/>
</dbReference>
<dbReference type="InterPro" id="IPR028926">
    <property type="entry name" value="CEP76-C2"/>
</dbReference>
<dbReference type="PANTHER" id="PTHR32546:SF26">
    <property type="entry name" value="SMOG, ISOFORM D"/>
    <property type="match status" value="1"/>
</dbReference>
<evidence type="ECO:0000313" key="14">
    <source>
        <dbReference type="EMBL" id="KER24230.1"/>
    </source>
</evidence>
<feature type="transmembrane region" description="Helical" evidence="12">
    <location>
        <begin position="1805"/>
        <end position="1826"/>
    </location>
</feature>
<comment type="subcellular location">
    <subcellularLocation>
        <location evidence="1">Cell membrane</location>
        <topology evidence="1">Multi-pass membrane protein</topology>
    </subcellularLocation>
</comment>
<feature type="compositionally biased region" description="Polar residues" evidence="11">
    <location>
        <begin position="2042"/>
        <end position="2053"/>
    </location>
</feature>
<dbReference type="InterPro" id="IPR056290">
    <property type="entry name" value="CEPT76/DRC7_peptidase-like_dom"/>
</dbReference>
<proteinExistence type="inferred from homology"/>
<keyword evidence="15" id="KW-1185">Reference proteome</keyword>